<dbReference type="InterPro" id="IPR042095">
    <property type="entry name" value="SUMF_sf"/>
</dbReference>
<dbReference type="InterPro" id="IPR051043">
    <property type="entry name" value="Sulfatase_Mod_Factor_Kinase"/>
</dbReference>
<feature type="domain" description="Sulfatase-modifying factor enzyme-like" evidence="1">
    <location>
        <begin position="170"/>
        <end position="305"/>
    </location>
</feature>
<dbReference type="InterPro" id="IPR016187">
    <property type="entry name" value="CTDL_fold"/>
</dbReference>
<dbReference type="Proteomes" id="UP000249248">
    <property type="component" value="Unassembled WGS sequence"/>
</dbReference>
<dbReference type="GO" id="GO:0052699">
    <property type="term" value="P:ergothioneine biosynthetic process"/>
    <property type="evidence" value="ECO:0007669"/>
    <property type="project" value="InterPro"/>
</dbReference>
<dbReference type="PANTHER" id="PTHR23150:SF36">
    <property type="entry name" value="HERCYNINE OXYGENASE"/>
    <property type="match status" value="1"/>
</dbReference>
<evidence type="ECO:0000313" key="3">
    <source>
        <dbReference type="Proteomes" id="UP000249248"/>
    </source>
</evidence>
<dbReference type="EMBL" id="QKSB01000007">
    <property type="protein sequence ID" value="PZE16527.1"/>
    <property type="molecule type" value="Genomic_DNA"/>
</dbReference>
<dbReference type="SUPFAM" id="SSF56436">
    <property type="entry name" value="C-type lectin-like"/>
    <property type="match status" value="1"/>
</dbReference>
<protein>
    <submittedName>
        <fullName evidence="2">Ergothioneine biosynthesis protein EgtB</fullName>
    </submittedName>
</protein>
<dbReference type="NCBIfam" id="TIGR03440">
    <property type="entry name" value="egtB_TIGR03440"/>
    <property type="match status" value="1"/>
</dbReference>
<dbReference type="Pfam" id="PF03781">
    <property type="entry name" value="FGE-sulfatase"/>
    <property type="match status" value="1"/>
</dbReference>
<dbReference type="AlphaFoldDB" id="A0A2W1MXH1"/>
<proteinExistence type="predicted"/>
<dbReference type="PANTHER" id="PTHR23150">
    <property type="entry name" value="SULFATASE MODIFYING FACTOR 1, 2"/>
    <property type="match status" value="1"/>
</dbReference>
<evidence type="ECO:0000313" key="2">
    <source>
        <dbReference type="EMBL" id="PZE16527.1"/>
    </source>
</evidence>
<keyword evidence="3" id="KW-1185">Reference proteome</keyword>
<dbReference type="RefSeq" id="WP_111063543.1">
    <property type="nucleotide sequence ID" value="NZ_JBHUCU010000017.1"/>
</dbReference>
<accession>A0A2W1MXH1</accession>
<evidence type="ECO:0000259" key="1">
    <source>
        <dbReference type="Pfam" id="PF03781"/>
    </source>
</evidence>
<dbReference type="OrthoDB" id="9768004at2"/>
<reference evidence="2 3" key="1">
    <citation type="submission" date="2018-06" db="EMBL/GenBank/DDBJ databases">
        <title>The draft genome sequence of Crocinitomix sp. SM1701.</title>
        <authorList>
            <person name="Zhang X."/>
        </authorList>
    </citation>
    <scope>NUCLEOTIDE SEQUENCE [LARGE SCALE GENOMIC DNA]</scope>
    <source>
        <strain evidence="2 3">SM1701</strain>
    </source>
</reference>
<name>A0A2W1MXH1_9FLAO</name>
<dbReference type="Gene3D" id="3.90.1580.10">
    <property type="entry name" value="paralog of FGE (formylglycine-generating enzyme)"/>
    <property type="match status" value="2"/>
</dbReference>
<dbReference type="InterPro" id="IPR005532">
    <property type="entry name" value="SUMF_dom"/>
</dbReference>
<sequence>MTIKDKYKQVRQETMAFCDHLKIEDYAIQVVQFASPAKWHLAHTTWFFETFLLKKYVTDYKEFDVHFNYLFNSYYNNVGDRILQNNRGNMSRPSTDKVLEYRKYVDEKMMGFLQSTADKKKIDLVILGLNHEQQHQELLKTDVKYMLGHNPIFPEFNSAYNLVNDKNESTESLKIDAGIYEIGHPTDAFCYDNELGVHKVYVDDFTINNFLVTNGDYMAFMEDGGYTDFNIWLDEGWNWVNKNEINSPMYWHKIDGEWHYYTLAGLQKVEKEAILCHINYYEATAFAEWQGMRLPTEFEWEIASKQLNWGKRWEWTNSAYLPYPKFEKENGAVGEYNGKFMSNKMVLRGASVATSPDHSRPTYRNFFNPVERWQYTGIRLAKK</sequence>
<gene>
    <name evidence="2" type="ORF">DNU06_11770</name>
</gene>
<comment type="caution">
    <text evidence="2">The sequence shown here is derived from an EMBL/GenBank/DDBJ whole genome shotgun (WGS) entry which is preliminary data.</text>
</comment>
<dbReference type="InterPro" id="IPR017806">
    <property type="entry name" value="EgtB"/>
</dbReference>
<organism evidence="2 3">
    <name type="scientific">Putridiphycobacter roseus</name>
    <dbReference type="NCBI Taxonomy" id="2219161"/>
    <lineage>
        <taxon>Bacteria</taxon>
        <taxon>Pseudomonadati</taxon>
        <taxon>Bacteroidota</taxon>
        <taxon>Flavobacteriia</taxon>
        <taxon>Flavobacteriales</taxon>
        <taxon>Crocinitomicaceae</taxon>
        <taxon>Putridiphycobacter</taxon>
    </lineage>
</organism>